<accession>A0AAV7SKA7</accession>
<protein>
    <submittedName>
        <fullName evidence="1">Uncharacterized protein</fullName>
    </submittedName>
</protein>
<evidence type="ECO:0000313" key="2">
    <source>
        <dbReference type="Proteomes" id="UP001066276"/>
    </source>
</evidence>
<gene>
    <name evidence="1" type="ORF">NDU88_004943</name>
</gene>
<reference evidence="1" key="1">
    <citation type="journal article" date="2022" name="bioRxiv">
        <title>Sequencing and chromosome-scale assembly of the giantPleurodeles waltlgenome.</title>
        <authorList>
            <person name="Brown T."/>
            <person name="Elewa A."/>
            <person name="Iarovenko S."/>
            <person name="Subramanian E."/>
            <person name="Araus A.J."/>
            <person name="Petzold A."/>
            <person name="Susuki M."/>
            <person name="Suzuki K.-i.T."/>
            <person name="Hayashi T."/>
            <person name="Toyoda A."/>
            <person name="Oliveira C."/>
            <person name="Osipova E."/>
            <person name="Leigh N.D."/>
            <person name="Simon A."/>
            <person name="Yun M.H."/>
        </authorList>
    </citation>
    <scope>NUCLEOTIDE SEQUENCE</scope>
    <source>
        <strain evidence="1">20211129_DDA</strain>
        <tissue evidence="1">Liver</tissue>
    </source>
</reference>
<name>A0AAV7SKA7_PLEWA</name>
<organism evidence="1 2">
    <name type="scientific">Pleurodeles waltl</name>
    <name type="common">Iberian ribbed newt</name>
    <dbReference type="NCBI Taxonomy" id="8319"/>
    <lineage>
        <taxon>Eukaryota</taxon>
        <taxon>Metazoa</taxon>
        <taxon>Chordata</taxon>
        <taxon>Craniata</taxon>
        <taxon>Vertebrata</taxon>
        <taxon>Euteleostomi</taxon>
        <taxon>Amphibia</taxon>
        <taxon>Batrachia</taxon>
        <taxon>Caudata</taxon>
        <taxon>Salamandroidea</taxon>
        <taxon>Salamandridae</taxon>
        <taxon>Pleurodelinae</taxon>
        <taxon>Pleurodeles</taxon>
    </lineage>
</organism>
<dbReference type="EMBL" id="JANPWB010000008">
    <property type="protein sequence ID" value="KAJ1164506.1"/>
    <property type="molecule type" value="Genomic_DNA"/>
</dbReference>
<keyword evidence="2" id="KW-1185">Reference proteome</keyword>
<dbReference type="Proteomes" id="UP001066276">
    <property type="component" value="Chromosome 4_2"/>
</dbReference>
<sequence length="68" mass="7699">MQASCVTPLKQTPLLCEESSSRRAGRETENRPLDRCAIRNEIHQNRTSMRSIVKRVTFCAPDVVAPWG</sequence>
<proteinExistence type="predicted"/>
<comment type="caution">
    <text evidence="1">The sequence shown here is derived from an EMBL/GenBank/DDBJ whole genome shotgun (WGS) entry which is preliminary data.</text>
</comment>
<dbReference type="AlphaFoldDB" id="A0AAV7SKA7"/>
<evidence type="ECO:0000313" key="1">
    <source>
        <dbReference type="EMBL" id="KAJ1164506.1"/>
    </source>
</evidence>